<dbReference type="PANTHER" id="PTHR30445:SF3">
    <property type="entry name" value="TRANSPORT PROTEIN YIDE-RELATED"/>
    <property type="match status" value="1"/>
</dbReference>
<accession>A0ABU7V2N0</accession>
<feature type="domain" description="RCK C-terminal" evidence="9">
    <location>
        <begin position="257"/>
        <end position="341"/>
    </location>
</feature>
<feature type="transmembrane region" description="Helical" evidence="8">
    <location>
        <begin position="503"/>
        <end position="524"/>
    </location>
</feature>
<feature type="transmembrane region" description="Helical" evidence="8">
    <location>
        <begin position="33"/>
        <end position="54"/>
    </location>
</feature>
<comment type="subcellular location">
    <subcellularLocation>
        <location evidence="1">Cell membrane</location>
        <topology evidence="1">Multi-pass membrane protein</topology>
    </subcellularLocation>
</comment>
<feature type="transmembrane region" description="Helical" evidence="8">
    <location>
        <begin position="377"/>
        <end position="396"/>
    </location>
</feature>
<dbReference type="InterPro" id="IPR036721">
    <property type="entry name" value="RCK_C_sf"/>
</dbReference>
<dbReference type="Proteomes" id="UP001351900">
    <property type="component" value="Unassembled WGS sequence"/>
</dbReference>
<feature type="transmembrane region" description="Helical" evidence="8">
    <location>
        <begin position="66"/>
        <end position="88"/>
    </location>
</feature>
<keyword evidence="4" id="KW-1003">Cell membrane</keyword>
<keyword evidence="11" id="KW-1185">Reference proteome</keyword>
<evidence type="ECO:0000256" key="6">
    <source>
        <dbReference type="ARBA" id="ARBA00022989"/>
    </source>
</evidence>
<feature type="transmembrane region" description="Helical" evidence="8">
    <location>
        <begin position="6"/>
        <end position="26"/>
    </location>
</feature>
<evidence type="ECO:0000256" key="5">
    <source>
        <dbReference type="ARBA" id="ARBA00022692"/>
    </source>
</evidence>
<dbReference type="SUPFAM" id="SSF116726">
    <property type="entry name" value="TrkA C-terminal domain-like"/>
    <property type="match status" value="2"/>
</dbReference>
<gene>
    <name evidence="10" type="ORF">V2V91_02090</name>
</gene>
<reference evidence="10 11" key="1">
    <citation type="submission" date="2024-01" db="EMBL/GenBank/DDBJ databases">
        <title>the genome sequence of strain Microbacterium schleiferi NBRC 15075.</title>
        <authorList>
            <person name="Ding Y."/>
            <person name="Zhang G."/>
        </authorList>
    </citation>
    <scope>NUCLEOTIDE SEQUENCE [LARGE SCALE GENOMIC DNA]</scope>
    <source>
        <strain evidence="10 11">NBRC 15075</strain>
    </source>
</reference>
<dbReference type="InterPro" id="IPR006512">
    <property type="entry name" value="YidE_YbjL"/>
</dbReference>
<feature type="transmembrane region" description="Helical" evidence="8">
    <location>
        <begin position="352"/>
        <end position="371"/>
    </location>
</feature>
<keyword evidence="5 8" id="KW-0812">Transmembrane</keyword>
<dbReference type="EMBL" id="JAZHOV010000001">
    <property type="protein sequence ID" value="MEF2253927.1"/>
    <property type="molecule type" value="Genomic_DNA"/>
</dbReference>
<keyword evidence="6 8" id="KW-1133">Transmembrane helix</keyword>
<feature type="transmembrane region" description="Helical" evidence="8">
    <location>
        <begin position="95"/>
        <end position="115"/>
    </location>
</feature>
<organism evidence="10 11">
    <name type="scientific">Microbacterium schleiferi</name>
    <dbReference type="NCBI Taxonomy" id="69362"/>
    <lineage>
        <taxon>Bacteria</taxon>
        <taxon>Bacillati</taxon>
        <taxon>Actinomycetota</taxon>
        <taxon>Actinomycetes</taxon>
        <taxon>Micrococcales</taxon>
        <taxon>Microbacteriaceae</taxon>
        <taxon>Microbacterium</taxon>
    </lineage>
</organism>
<evidence type="ECO:0000256" key="3">
    <source>
        <dbReference type="ARBA" id="ARBA00022448"/>
    </source>
</evidence>
<feature type="transmembrane region" description="Helical" evidence="8">
    <location>
        <begin position="442"/>
        <end position="464"/>
    </location>
</feature>
<dbReference type="Pfam" id="PF06826">
    <property type="entry name" value="Asp-Al_Ex"/>
    <property type="match status" value="2"/>
</dbReference>
<dbReference type="NCBIfam" id="TIGR01625">
    <property type="entry name" value="YidE_YbjL_dupl"/>
    <property type="match status" value="1"/>
</dbReference>
<evidence type="ECO:0000256" key="8">
    <source>
        <dbReference type="SAM" id="Phobius"/>
    </source>
</evidence>
<evidence type="ECO:0000259" key="9">
    <source>
        <dbReference type="PROSITE" id="PS51202"/>
    </source>
</evidence>
<proteinExistence type="inferred from homology"/>
<feature type="domain" description="RCK C-terminal" evidence="9">
    <location>
        <begin position="173"/>
        <end position="256"/>
    </location>
</feature>
<dbReference type="Pfam" id="PF02080">
    <property type="entry name" value="TrkA_C"/>
    <property type="match status" value="1"/>
</dbReference>
<dbReference type="PROSITE" id="PS51202">
    <property type="entry name" value="RCK_C"/>
    <property type="match status" value="2"/>
</dbReference>
<evidence type="ECO:0000256" key="1">
    <source>
        <dbReference type="ARBA" id="ARBA00004651"/>
    </source>
</evidence>
<dbReference type="PANTHER" id="PTHR30445">
    <property type="entry name" value="K(+)_H(+) ANTIPORTER SUBUNIT KHTT"/>
    <property type="match status" value="1"/>
</dbReference>
<comment type="similarity">
    <text evidence="2">Belongs to the AAE transporter (TC 2.A.81) family.</text>
</comment>
<protein>
    <submittedName>
        <fullName evidence="10">TrkA C-terminal domain-containing protein</fullName>
    </submittedName>
</protein>
<dbReference type="RefSeq" id="WP_292711393.1">
    <property type="nucleotide sequence ID" value="NZ_BAAAUO010000003.1"/>
</dbReference>
<keyword evidence="7 8" id="KW-0472">Membrane</keyword>
<evidence type="ECO:0000256" key="7">
    <source>
        <dbReference type="ARBA" id="ARBA00023136"/>
    </source>
</evidence>
<sequence length="527" mass="54569">MTLASVLTVLADHPVLVLFLVTGVGAAIGRIQLWGMSLGAVAVLFTMIALTAWGVSQGVTIEVPSYVGDFGLVLFAFSIGVIAGPGFVNALRTSYWMLLLVSAIMIVAAALTLGLGTLLDLSPETIAGAYAGSVTSTPALAATGGSPAATVGYASTYIFGVVGAMGAVALALRHSRTDADAPPRIVDLVIRIDTDSTPTMTDLTRRHGGRVLVSRLRRPNGEVIVVGPDTVLEKGAIINVVGPERVVAAVTDELGHPSTVNITHDRSRLDYRRIILSDSRWSGRTIAQLGVAERFGATIVRVRRGDVEFLGTPDFVLHQGDRLRVVAPRDQLPAVTAFLGDSERGMADLNPVALGLGIAAGMLLGLVEVPLPGGSHLSLGAAAGALIVGLVMGRIGRIGRFVTTIPNAAATALGELGLLIFLAYAGSKAGSQILQAIASGEIVALVGIGLVVTSFAMFGTYLLVRHILHLGGTKLSGVIAGAQTNTAILAFAQERTGHDVRVALGYSLVYPTALVVKILLAQLLTLL</sequence>
<name>A0ABU7V2N0_9MICO</name>
<feature type="transmembrane region" description="Helical" evidence="8">
    <location>
        <begin position="408"/>
        <end position="427"/>
    </location>
</feature>
<keyword evidence="3" id="KW-0813">Transport</keyword>
<dbReference type="Gene3D" id="3.30.70.1450">
    <property type="entry name" value="Regulator of K+ conductance, C-terminal domain"/>
    <property type="match status" value="1"/>
</dbReference>
<evidence type="ECO:0000256" key="2">
    <source>
        <dbReference type="ARBA" id="ARBA00009854"/>
    </source>
</evidence>
<evidence type="ECO:0000313" key="10">
    <source>
        <dbReference type="EMBL" id="MEF2253927.1"/>
    </source>
</evidence>
<evidence type="ECO:0000256" key="4">
    <source>
        <dbReference type="ARBA" id="ARBA00022475"/>
    </source>
</evidence>
<evidence type="ECO:0000313" key="11">
    <source>
        <dbReference type="Proteomes" id="UP001351900"/>
    </source>
</evidence>
<dbReference type="InterPro" id="IPR050144">
    <property type="entry name" value="AAE_transporter"/>
</dbReference>
<feature type="transmembrane region" description="Helical" evidence="8">
    <location>
        <begin position="154"/>
        <end position="172"/>
    </location>
</feature>
<comment type="caution">
    <text evidence="10">The sequence shown here is derived from an EMBL/GenBank/DDBJ whole genome shotgun (WGS) entry which is preliminary data.</text>
</comment>
<dbReference type="InterPro" id="IPR006037">
    <property type="entry name" value="RCK_C"/>
</dbReference>